<dbReference type="STRING" id="224999.GCA_001485475_00926"/>
<keyword evidence="3" id="KW-1185">Reference proteome</keyword>
<feature type="transmembrane region" description="Helical" evidence="1">
    <location>
        <begin position="6"/>
        <end position="28"/>
    </location>
</feature>
<feature type="transmembrane region" description="Helical" evidence="1">
    <location>
        <begin position="87"/>
        <end position="103"/>
    </location>
</feature>
<keyword evidence="1" id="KW-1133">Transmembrane helix</keyword>
<evidence type="ECO:0000313" key="3">
    <source>
        <dbReference type="Proteomes" id="UP000062160"/>
    </source>
</evidence>
<proteinExistence type="predicted"/>
<feature type="transmembrane region" description="Helical" evidence="1">
    <location>
        <begin position="64"/>
        <end position="80"/>
    </location>
</feature>
<dbReference type="Pfam" id="PF05437">
    <property type="entry name" value="AzlD"/>
    <property type="match status" value="1"/>
</dbReference>
<reference evidence="2" key="1">
    <citation type="journal article" date="2016" name="Genome Announc.">
        <title>Draft Genome Sequence of the Syntrophic Lactate-Degrading Bacterium Tepidanaerobacter syntrophicus JLT.</title>
        <authorList>
            <person name="Matsuura N."/>
            <person name="Ohashi A."/>
            <person name="Tourlousse D.M."/>
            <person name="Sekiguchi Y."/>
        </authorList>
    </citation>
    <scope>NUCLEOTIDE SEQUENCE [LARGE SCALE GENOMIC DNA]</scope>
    <source>
        <strain evidence="2">JL</strain>
    </source>
</reference>
<dbReference type="AlphaFoldDB" id="A0A0U9HDN7"/>
<sequence>MTKTDPYLALIVMAVVTYLIRVAPIALIKGKLKSRFLKSFLYYMPYAVLGAMTFPAILFSTGNIVASALGGAFALFLAYHDQEMIKVAIGGIAVAYICQLWLGF</sequence>
<dbReference type="RefSeq" id="WP_238142632.1">
    <property type="nucleotide sequence ID" value="NZ_BSDW01000001.1"/>
</dbReference>
<dbReference type="InterPro" id="IPR008407">
    <property type="entry name" value="Brnchd-chn_aa_trnsp_AzlD"/>
</dbReference>
<protein>
    <submittedName>
        <fullName evidence="2">Branched-chain amino acid transport protein</fullName>
    </submittedName>
</protein>
<accession>A0A0U9HDN7</accession>
<dbReference type="Proteomes" id="UP000062160">
    <property type="component" value="Unassembled WGS sequence"/>
</dbReference>
<dbReference type="EMBL" id="DF977000">
    <property type="protein sequence ID" value="GAQ24917.1"/>
    <property type="molecule type" value="Genomic_DNA"/>
</dbReference>
<keyword evidence="1" id="KW-0812">Transmembrane</keyword>
<keyword evidence="1" id="KW-0472">Membrane</keyword>
<gene>
    <name evidence="2" type="ORF">TSYNT_6302</name>
</gene>
<name>A0A0U9HDN7_9FIRM</name>
<evidence type="ECO:0000256" key="1">
    <source>
        <dbReference type="SAM" id="Phobius"/>
    </source>
</evidence>
<evidence type="ECO:0000313" key="2">
    <source>
        <dbReference type="EMBL" id="GAQ24917.1"/>
    </source>
</evidence>
<organism evidence="2">
    <name type="scientific">Tepidanaerobacter syntrophicus</name>
    <dbReference type="NCBI Taxonomy" id="224999"/>
    <lineage>
        <taxon>Bacteria</taxon>
        <taxon>Bacillati</taxon>
        <taxon>Bacillota</taxon>
        <taxon>Clostridia</taxon>
        <taxon>Thermosediminibacterales</taxon>
        <taxon>Tepidanaerobacteraceae</taxon>
        <taxon>Tepidanaerobacter</taxon>
    </lineage>
</organism>